<dbReference type="SMART" id="SM00267">
    <property type="entry name" value="GGDEF"/>
    <property type="match status" value="1"/>
</dbReference>
<sequence length="488" mass="54407">MTNSSEPARLCHRISYSQYIHTAVIAVNTTTLTRALKLSKITGVILSLGALVVYPHIPNKTIQLYPNDSHRWAVFSDVIMGGNSVAKPTSEAGNTVHCYIGSKSTTTLCGNNLMFFQTPQEAQSPAALNSQSHAVAPKKTLDLSGYEGIEISLKYTGDHQRLRFTLTNYEPNTQPANEKNSDRIHRFMHSYAYIDELTAPIYLDFNEFKVADWWIDTFKLHRRQTVVKRDSVRGLYVELVDAKPESEHTLSIASATVIGDWISKEQLYLAIILLWLALLLTEGAWRAFVFYNRQQACLQSLNTLKHFYKTLQAKEHLDPATQVLNQSAIQAIISAAFSKGAAANIAVLIMEMDTPSTDHQPTNNTLDEKALKHIATLLKQNTRKHDNLGRWEDHRFIIITEQPSAKNALQFATKLNNIIKQHQPAPLLTDDGTNQYPSSVGPNQSAPITLSIGLSLTQKQDTFEAALERAEQALQQAKAQGPSSCRGL</sequence>
<dbReference type="KEGG" id="marq:MARGE09_P1809"/>
<dbReference type="InterPro" id="IPR043128">
    <property type="entry name" value="Rev_trsase/Diguanyl_cyclase"/>
</dbReference>
<dbReference type="SUPFAM" id="SSF55073">
    <property type="entry name" value="Nucleotide cyclase"/>
    <property type="match status" value="1"/>
</dbReference>
<dbReference type="GO" id="GO:0071111">
    <property type="term" value="F:cyclic-guanylate-specific phosphodiesterase activity"/>
    <property type="evidence" value="ECO:0007669"/>
    <property type="project" value="InterPro"/>
</dbReference>
<dbReference type="Pfam" id="PF00990">
    <property type="entry name" value="GGDEF"/>
    <property type="match status" value="1"/>
</dbReference>
<evidence type="ECO:0000259" key="1">
    <source>
        <dbReference type="PROSITE" id="PS50887"/>
    </source>
</evidence>
<proteinExistence type="predicted"/>
<dbReference type="PANTHER" id="PTHR33121:SF71">
    <property type="entry name" value="OXYGEN SENSOR PROTEIN DOSP"/>
    <property type="match status" value="1"/>
</dbReference>
<feature type="domain" description="GGDEF" evidence="1">
    <location>
        <begin position="343"/>
        <end position="488"/>
    </location>
</feature>
<dbReference type="RefSeq" id="WP_236987072.1">
    <property type="nucleotide sequence ID" value="NZ_AP023086.1"/>
</dbReference>
<dbReference type="CDD" id="cd01949">
    <property type="entry name" value="GGDEF"/>
    <property type="match status" value="1"/>
</dbReference>
<dbReference type="Gene3D" id="3.30.70.270">
    <property type="match status" value="1"/>
</dbReference>
<dbReference type="AlphaFoldDB" id="A0AAN2BK19"/>
<organism evidence="2 3">
    <name type="scientific">Marinagarivorans cellulosilyticus</name>
    <dbReference type="NCBI Taxonomy" id="2721545"/>
    <lineage>
        <taxon>Bacteria</taxon>
        <taxon>Pseudomonadati</taxon>
        <taxon>Pseudomonadota</taxon>
        <taxon>Gammaproteobacteria</taxon>
        <taxon>Cellvibrionales</taxon>
        <taxon>Cellvibrionaceae</taxon>
        <taxon>Marinagarivorans</taxon>
    </lineage>
</organism>
<name>A0AAN2BK19_9GAMM</name>
<dbReference type="NCBIfam" id="TIGR00254">
    <property type="entry name" value="GGDEF"/>
    <property type="match status" value="1"/>
</dbReference>
<gene>
    <name evidence="2" type="ORF">MARGE09_P1809</name>
</gene>
<dbReference type="InterPro" id="IPR050706">
    <property type="entry name" value="Cyclic-di-GMP_PDE-like"/>
</dbReference>
<dbReference type="PROSITE" id="PS50887">
    <property type="entry name" value="GGDEF"/>
    <property type="match status" value="1"/>
</dbReference>
<dbReference type="InterPro" id="IPR000160">
    <property type="entry name" value="GGDEF_dom"/>
</dbReference>
<protein>
    <recommendedName>
        <fullName evidence="1">GGDEF domain-containing protein</fullName>
    </recommendedName>
</protein>
<evidence type="ECO:0000313" key="3">
    <source>
        <dbReference type="Proteomes" id="UP001320119"/>
    </source>
</evidence>
<dbReference type="PANTHER" id="PTHR33121">
    <property type="entry name" value="CYCLIC DI-GMP PHOSPHODIESTERASE PDEF"/>
    <property type="match status" value="1"/>
</dbReference>
<evidence type="ECO:0000313" key="2">
    <source>
        <dbReference type="EMBL" id="BCD97608.1"/>
    </source>
</evidence>
<keyword evidence="3" id="KW-1185">Reference proteome</keyword>
<dbReference type="InterPro" id="IPR029787">
    <property type="entry name" value="Nucleotide_cyclase"/>
</dbReference>
<reference evidence="2 3" key="1">
    <citation type="journal article" date="2022" name="IScience">
        <title>An ultrasensitive nanofiber-based assay for enzymatic hydrolysis and deep-sea microbial degradation of cellulose.</title>
        <authorList>
            <person name="Tsudome M."/>
            <person name="Tachioka M."/>
            <person name="Miyazaki M."/>
            <person name="Uchimura K."/>
            <person name="Tsuda M."/>
            <person name="Takaki Y."/>
            <person name="Deguchi S."/>
        </authorList>
    </citation>
    <scope>NUCLEOTIDE SEQUENCE [LARGE SCALE GENOMIC DNA]</scope>
    <source>
        <strain evidence="2 3">GE09</strain>
    </source>
</reference>
<dbReference type="EMBL" id="AP023086">
    <property type="protein sequence ID" value="BCD97608.1"/>
    <property type="molecule type" value="Genomic_DNA"/>
</dbReference>
<accession>A0AAN2BK19</accession>
<dbReference type="Proteomes" id="UP001320119">
    <property type="component" value="Chromosome"/>
</dbReference>